<dbReference type="GO" id="GO:0000422">
    <property type="term" value="P:autophagy of mitochondrion"/>
    <property type="evidence" value="ECO:0007669"/>
    <property type="project" value="TreeGrafter"/>
</dbReference>
<evidence type="ECO:0000256" key="7">
    <source>
        <dbReference type="ARBA" id="ARBA00023136"/>
    </source>
</evidence>
<feature type="compositionally biased region" description="Low complexity" evidence="10">
    <location>
        <begin position="114"/>
        <end position="143"/>
    </location>
</feature>
<evidence type="ECO:0000256" key="3">
    <source>
        <dbReference type="ARBA" id="ARBA00010883"/>
    </source>
</evidence>
<keyword evidence="7" id="KW-0472">Membrane</keyword>
<dbReference type="GO" id="GO:0005769">
    <property type="term" value="C:early endosome"/>
    <property type="evidence" value="ECO:0007669"/>
    <property type="project" value="TreeGrafter"/>
</dbReference>
<dbReference type="GO" id="GO:0034727">
    <property type="term" value="P:piecemeal microautophagy of the nucleus"/>
    <property type="evidence" value="ECO:0007669"/>
    <property type="project" value="TreeGrafter"/>
</dbReference>
<sequence>MDDFENFGYSNVVWETEASSPKPAGGGSRRSNTANTHTTSGSASGLDDITAIIASAGHPGQPFADVNDDDDDDDDGHLVLHDDYTHPPSSSPPPPNNNNASTAHQPRSTQHGDASFSSTNATFATSHLSSGSGSGSSGSASAATVIHPQPTSTPTSPTAESATHKPNNPRPTSAASPATTPFDPTTLTSFHTLVHRRSPYEVSVTDPHKHGEGFKEAHVSYLITTRDVLHQNATHSVRRRFTDFVWLHDTLVVEYPAVIVCPLPGKHRLEYITGDRFSAEFVDRRRVSLQRFLSRITRHPLLQKSSSLRRFLTAVDWNLAEIKSSSANEASATGSGGPSTVDRKLAATATASAPSDSALMDSLLPTALSSGAKPKRPNPKFTGLREATETLESQLAAVDKLHAKLVKRHVDLEHDFLDLGAGITKLGALEGASPQADMVGTLTKVGGLWYDLARVRGEATRREDVDLAAHLRDALAMCASVKLALRRRDEKQAEREQLEAAVYAHRCELAKVTGGPVPLPPAGLDAGGGFGAHTASVSALGGAGASAGGVGVGGGAVVASVGNFIKEKYDEIKGVDHERARHERAAKLEAKIAKLSVQSEAARDVDELFSAEVAREVDYATASRAGDFREMLSEVVDSQVEYFDRSVKMWEGMVRALEELDIVDD</sequence>
<feature type="region of interest" description="Disordered" evidence="10">
    <location>
        <begin position="1"/>
        <end position="186"/>
    </location>
</feature>
<evidence type="ECO:0000256" key="8">
    <source>
        <dbReference type="ARBA" id="ARBA00040748"/>
    </source>
</evidence>
<keyword evidence="6" id="KW-0446">Lipid-binding</keyword>
<feature type="compositionally biased region" description="Polar residues" evidence="10">
    <location>
        <begin position="164"/>
        <end position="186"/>
    </location>
</feature>
<evidence type="ECO:0000259" key="11">
    <source>
        <dbReference type="PROSITE" id="PS50195"/>
    </source>
</evidence>
<protein>
    <recommendedName>
        <fullName evidence="8">Sorting nexin-4</fullName>
    </recommendedName>
    <alternativeName>
        <fullName evidence="9">Autophagy-related protein 24</fullName>
    </alternativeName>
</protein>
<evidence type="ECO:0000313" key="12">
    <source>
        <dbReference type="EMBL" id="ORZ33283.1"/>
    </source>
</evidence>
<feature type="non-terminal residue" evidence="12">
    <location>
        <position position="665"/>
    </location>
</feature>
<dbReference type="SUPFAM" id="SSF64268">
    <property type="entry name" value="PX domain"/>
    <property type="match status" value="1"/>
</dbReference>
<dbReference type="GO" id="GO:0015031">
    <property type="term" value="P:protein transport"/>
    <property type="evidence" value="ECO:0007669"/>
    <property type="project" value="TreeGrafter"/>
</dbReference>
<evidence type="ECO:0000256" key="6">
    <source>
        <dbReference type="ARBA" id="ARBA00023121"/>
    </source>
</evidence>
<evidence type="ECO:0000256" key="4">
    <source>
        <dbReference type="ARBA" id="ARBA00022448"/>
    </source>
</evidence>
<gene>
    <name evidence="12" type="ORF">BCR44DRAFT_1438670</name>
</gene>
<dbReference type="GO" id="GO:0000407">
    <property type="term" value="C:phagophore assembly site"/>
    <property type="evidence" value="ECO:0007669"/>
    <property type="project" value="TreeGrafter"/>
</dbReference>
<dbReference type="Pfam" id="PF00787">
    <property type="entry name" value="PX"/>
    <property type="match status" value="1"/>
</dbReference>
<comment type="subcellular location">
    <subcellularLocation>
        <location evidence="2">Cytoplasm</location>
    </subcellularLocation>
    <subcellularLocation>
        <location evidence="1">Endomembrane system</location>
        <topology evidence="1">Peripheral membrane protein</topology>
    </subcellularLocation>
</comment>
<dbReference type="Gene3D" id="1.20.1270.60">
    <property type="entry name" value="Arfaptin homology (AH) domain/BAR domain"/>
    <property type="match status" value="1"/>
</dbReference>
<feature type="compositionally biased region" description="Low complexity" evidence="10">
    <location>
        <begin position="150"/>
        <end position="161"/>
    </location>
</feature>
<dbReference type="InterPro" id="IPR027267">
    <property type="entry name" value="AH/BAR_dom_sf"/>
</dbReference>
<evidence type="ECO:0000256" key="1">
    <source>
        <dbReference type="ARBA" id="ARBA00004184"/>
    </source>
</evidence>
<dbReference type="GO" id="GO:0061709">
    <property type="term" value="P:reticulophagy"/>
    <property type="evidence" value="ECO:0007669"/>
    <property type="project" value="TreeGrafter"/>
</dbReference>
<evidence type="ECO:0000256" key="2">
    <source>
        <dbReference type="ARBA" id="ARBA00004496"/>
    </source>
</evidence>
<keyword evidence="13" id="KW-1185">Reference proteome</keyword>
<organism evidence="12 13">
    <name type="scientific">Catenaria anguillulae PL171</name>
    <dbReference type="NCBI Taxonomy" id="765915"/>
    <lineage>
        <taxon>Eukaryota</taxon>
        <taxon>Fungi</taxon>
        <taxon>Fungi incertae sedis</taxon>
        <taxon>Blastocladiomycota</taxon>
        <taxon>Blastocladiomycetes</taxon>
        <taxon>Blastocladiales</taxon>
        <taxon>Catenariaceae</taxon>
        <taxon>Catenaria</taxon>
    </lineage>
</organism>
<feature type="domain" description="PX" evidence="11">
    <location>
        <begin position="199"/>
        <end position="319"/>
    </location>
</feature>
<dbReference type="PANTHER" id="PTHR45949:SF2">
    <property type="entry name" value="SORTING NEXIN-4"/>
    <property type="match status" value="1"/>
</dbReference>
<keyword evidence="5" id="KW-0963">Cytoplasm</keyword>
<dbReference type="GO" id="GO:0032456">
    <property type="term" value="P:endocytic recycling"/>
    <property type="evidence" value="ECO:0007669"/>
    <property type="project" value="TreeGrafter"/>
</dbReference>
<reference evidence="12 13" key="1">
    <citation type="submission" date="2016-07" db="EMBL/GenBank/DDBJ databases">
        <title>Pervasive Adenine N6-methylation of Active Genes in Fungi.</title>
        <authorList>
            <consortium name="DOE Joint Genome Institute"/>
            <person name="Mondo S.J."/>
            <person name="Dannebaum R.O."/>
            <person name="Kuo R.C."/>
            <person name="Labutti K."/>
            <person name="Haridas S."/>
            <person name="Kuo A."/>
            <person name="Salamov A."/>
            <person name="Ahrendt S.R."/>
            <person name="Lipzen A."/>
            <person name="Sullivan W."/>
            <person name="Andreopoulos W.B."/>
            <person name="Clum A."/>
            <person name="Lindquist E."/>
            <person name="Daum C."/>
            <person name="Ramamoorthy G.K."/>
            <person name="Gryganskyi A."/>
            <person name="Culley D."/>
            <person name="Magnuson J.K."/>
            <person name="James T.Y."/>
            <person name="O'Malley M.A."/>
            <person name="Stajich J.E."/>
            <person name="Spatafora J.W."/>
            <person name="Visel A."/>
            <person name="Grigoriev I.V."/>
        </authorList>
    </citation>
    <scope>NUCLEOTIDE SEQUENCE [LARGE SCALE GENOMIC DNA]</scope>
    <source>
        <strain evidence="12 13">PL171</strain>
    </source>
</reference>
<dbReference type="STRING" id="765915.A0A1Y2HHW9"/>
<dbReference type="AlphaFoldDB" id="A0A1Y2HHW9"/>
<evidence type="ECO:0000256" key="9">
    <source>
        <dbReference type="ARBA" id="ARBA00041273"/>
    </source>
</evidence>
<dbReference type="Proteomes" id="UP000193411">
    <property type="component" value="Unassembled WGS sequence"/>
</dbReference>
<dbReference type="SMART" id="SM00312">
    <property type="entry name" value="PX"/>
    <property type="match status" value="1"/>
</dbReference>
<comment type="similarity">
    <text evidence="3">Belongs to the sorting nexin family.</text>
</comment>
<dbReference type="PANTHER" id="PTHR45949">
    <property type="entry name" value="SORTING NEXIN-4"/>
    <property type="match status" value="1"/>
</dbReference>
<evidence type="ECO:0000313" key="13">
    <source>
        <dbReference type="Proteomes" id="UP000193411"/>
    </source>
</evidence>
<keyword evidence="4" id="KW-0813">Transport</keyword>
<feature type="compositionally biased region" description="Polar residues" evidence="10">
    <location>
        <begin position="100"/>
        <end position="112"/>
    </location>
</feature>
<name>A0A1Y2HHW9_9FUNG</name>
<dbReference type="InterPro" id="IPR036871">
    <property type="entry name" value="PX_dom_sf"/>
</dbReference>
<dbReference type="OrthoDB" id="205639at2759"/>
<accession>A0A1Y2HHW9</accession>
<dbReference type="PROSITE" id="PS50195">
    <property type="entry name" value="PX"/>
    <property type="match status" value="1"/>
</dbReference>
<dbReference type="GO" id="GO:0035091">
    <property type="term" value="F:phosphatidylinositol binding"/>
    <property type="evidence" value="ECO:0007669"/>
    <property type="project" value="InterPro"/>
</dbReference>
<feature type="compositionally biased region" description="Basic and acidic residues" evidence="10">
    <location>
        <begin position="76"/>
        <end position="85"/>
    </location>
</feature>
<feature type="compositionally biased region" description="Polar residues" evidence="10">
    <location>
        <begin position="29"/>
        <end position="43"/>
    </location>
</feature>
<comment type="caution">
    <text evidence="12">The sequence shown here is derived from an EMBL/GenBank/DDBJ whole genome shotgun (WGS) entry which is preliminary data.</text>
</comment>
<feature type="compositionally biased region" description="Acidic residues" evidence="10">
    <location>
        <begin position="66"/>
        <end position="75"/>
    </location>
</feature>
<proteinExistence type="inferred from homology"/>
<dbReference type="Gene3D" id="3.30.1520.10">
    <property type="entry name" value="Phox-like domain"/>
    <property type="match status" value="1"/>
</dbReference>
<dbReference type="EMBL" id="MCFL01000037">
    <property type="protein sequence ID" value="ORZ33283.1"/>
    <property type="molecule type" value="Genomic_DNA"/>
</dbReference>
<dbReference type="InterPro" id="IPR001683">
    <property type="entry name" value="PX_dom"/>
</dbReference>
<evidence type="ECO:0000256" key="10">
    <source>
        <dbReference type="SAM" id="MobiDB-lite"/>
    </source>
</evidence>
<evidence type="ECO:0000256" key="5">
    <source>
        <dbReference type="ARBA" id="ARBA00022490"/>
    </source>
</evidence>